<dbReference type="InterPro" id="IPR032675">
    <property type="entry name" value="LRR_dom_sf"/>
</dbReference>
<keyword evidence="2" id="KW-1185">Reference proteome</keyword>
<reference evidence="1 2" key="1">
    <citation type="journal article" date="2013" name="PLoS ONE">
        <title>Predicting the Proteins of Angomonas deanei, Strigomonas culicis and Their Respective Endosymbionts Reveals New Aspects of the Trypanosomatidae Family.</title>
        <authorList>
            <person name="Motta M.C."/>
            <person name="Martins A.C."/>
            <person name="de Souza S.S."/>
            <person name="Catta-Preta C.M."/>
            <person name="Silva R."/>
            <person name="Klein C.C."/>
            <person name="de Almeida L.G."/>
            <person name="de Lima Cunha O."/>
            <person name="Ciapina L.P."/>
            <person name="Brocchi M."/>
            <person name="Colabardini A.C."/>
            <person name="de Araujo Lima B."/>
            <person name="Machado C.R."/>
            <person name="de Almeida Soares C.M."/>
            <person name="Probst C.M."/>
            <person name="de Menezes C.B."/>
            <person name="Thompson C.E."/>
            <person name="Bartholomeu D.C."/>
            <person name="Gradia D.F."/>
            <person name="Pavoni D.P."/>
            <person name="Grisard E.C."/>
            <person name="Fantinatti-Garboggini F."/>
            <person name="Marchini F.K."/>
            <person name="Rodrigues-Luiz G.F."/>
            <person name="Wagner G."/>
            <person name="Goldman G.H."/>
            <person name="Fietto J.L."/>
            <person name="Elias M.C."/>
            <person name="Goldman M.H."/>
            <person name="Sagot M.F."/>
            <person name="Pereira M."/>
            <person name="Stoco P.H."/>
            <person name="de Mendonca-Neto R.P."/>
            <person name="Teixeira S.M."/>
            <person name="Maciel T.E."/>
            <person name="de Oliveira Mendes T.A."/>
            <person name="Urmenyi T.P."/>
            <person name="de Souza W."/>
            <person name="Schenkman S."/>
            <person name="de Vasconcelos A.T."/>
        </authorList>
    </citation>
    <scope>NUCLEOTIDE SEQUENCE [LARGE SCALE GENOMIC DNA]</scope>
</reference>
<evidence type="ECO:0000313" key="1">
    <source>
        <dbReference type="EMBL" id="EPY26593.1"/>
    </source>
</evidence>
<dbReference type="PANTHER" id="PTHR13318:SF190">
    <property type="entry name" value="PARTNER OF PAIRED, ISOFORM B"/>
    <property type="match status" value="1"/>
</dbReference>
<protein>
    <submittedName>
        <fullName evidence="1">Leucine-rich repeat protein (LRRP)</fullName>
    </submittedName>
</protein>
<dbReference type="InterPro" id="IPR001611">
    <property type="entry name" value="Leu-rich_rpt"/>
</dbReference>
<organism evidence="1 2">
    <name type="scientific">Strigomonas culicis</name>
    <dbReference type="NCBI Taxonomy" id="28005"/>
    <lineage>
        <taxon>Eukaryota</taxon>
        <taxon>Discoba</taxon>
        <taxon>Euglenozoa</taxon>
        <taxon>Kinetoplastea</taxon>
        <taxon>Metakinetoplastina</taxon>
        <taxon>Trypanosomatida</taxon>
        <taxon>Trypanosomatidae</taxon>
        <taxon>Strigomonadinae</taxon>
        <taxon>Strigomonas</taxon>
    </lineage>
</organism>
<dbReference type="AlphaFoldDB" id="S9UCG6"/>
<dbReference type="PANTHER" id="PTHR13318">
    <property type="entry name" value="PARTNER OF PAIRED, ISOFORM B-RELATED"/>
    <property type="match status" value="1"/>
</dbReference>
<dbReference type="SUPFAM" id="SSF52058">
    <property type="entry name" value="L domain-like"/>
    <property type="match status" value="1"/>
</dbReference>
<dbReference type="EMBL" id="ATMH01006177">
    <property type="protein sequence ID" value="EPY26593.1"/>
    <property type="molecule type" value="Genomic_DNA"/>
</dbReference>
<dbReference type="SMART" id="SM00367">
    <property type="entry name" value="LRR_CC"/>
    <property type="match status" value="6"/>
</dbReference>
<evidence type="ECO:0000313" key="2">
    <source>
        <dbReference type="Proteomes" id="UP000015354"/>
    </source>
</evidence>
<dbReference type="InterPro" id="IPR006553">
    <property type="entry name" value="Leu-rich_rpt_Cys-con_subtyp"/>
</dbReference>
<gene>
    <name evidence="1" type="ORF">STCU_06177</name>
</gene>
<dbReference type="OrthoDB" id="258373at2759"/>
<sequence length="771" mass="83155">MHCFSARYVLDYWCDQPPFACLAAHPILREEAELRLRTLPDMDPSEPFLPAKAYAALSSCTAGVRIGISTSVVLEMPYHCIRVLFLYESEPLPARVRQQQDAEPCQPPLADDWEQAALYMEAMEGARTPVTAPPPSLWWCARGGPLALPLYIHVYRLTAPWLVWLGRNVDERLATFAGLSVYEWRGDVERLAEHLPRALPLTAFHIASGTLPVVGALATCCGSSLAVLDAPLLYVPSGGLSAAVSRLSALTVLNLSDLTPTTADHLAHVALPLLEALTLCNCRIGADLVRGLRHSARLRRLDLTGARGVDDALVRLLAECCGALTALRLAACRAVTDVAPVAGLPLLRYLDLSKSGVDRAGARALCRAPSLRALRLCGCERLSVHESVWASPTLRRLDLSGNAEWQDESVFLAWLPVLPSCAYRLCESAIRWLDVSHTAISDSSIHCIVNTCPLLEELVAGWCPHVAALGALGRLENLLTLTVQFGGLGAAGLDGLQESGSLARVDLSGCRRLRVVSPLAALRTLTDLNLSMTGVTDEDLCLFADALRLAEPVALRSLCLRRCAELRHVACLGALPVLEHLDVAATSIFNATLCAFFRLPCPVEWRVLVSLGATAHGLTTLVLSDCVDVRSIAPLARAPALQRLNVSRSSVDSTSLTEFVDVLTALRSAALEELHLSGCAYVSSLASVARIASLRVLVARSMAIGDDSLAAFAGHVPASMLWELDISHCRKITSVACLLECPMLRVLTARDINMDGPLYEAFSNNKCKVIL</sequence>
<accession>S9UCG6</accession>
<dbReference type="Pfam" id="PF13516">
    <property type="entry name" value="LRR_6"/>
    <property type="match status" value="1"/>
</dbReference>
<dbReference type="Proteomes" id="UP000015354">
    <property type="component" value="Unassembled WGS sequence"/>
</dbReference>
<dbReference type="GO" id="GO:0019005">
    <property type="term" value="C:SCF ubiquitin ligase complex"/>
    <property type="evidence" value="ECO:0007669"/>
    <property type="project" value="TreeGrafter"/>
</dbReference>
<comment type="caution">
    <text evidence="1">The sequence shown here is derived from an EMBL/GenBank/DDBJ whole genome shotgun (WGS) entry which is preliminary data.</text>
</comment>
<dbReference type="SUPFAM" id="SSF52047">
    <property type="entry name" value="RNI-like"/>
    <property type="match status" value="1"/>
</dbReference>
<proteinExistence type="predicted"/>
<dbReference type="Gene3D" id="3.80.10.10">
    <property type="entry name" value="Ribonuclease Inhibitor"/>
    <property type="match status" value="3"/>
</dbReference>
<name>S9UCG6_9TRYP</name>
<dbReference type="GO" id="GO:0031146">
    <property type="term" value="P:SCF-dependent proteasomal ubiquitin-dependent protein catabolic process"/>
    <property type="evidence" value="ECO:0007669"/>
    <property type="project" value="TreeGrafter"/>
</dbReference>